<sequence length="213" mass="25028">MKRVLENGPWLFEQKLLVLHEIKSGDIPLRVPLTMTEFWVQIHNVSYDFMTLEAAQRIGNYLGKFVKIDDNQLEGRCNAYLRNRITLDIGRPLKKGTKLRKGSREFWVDFKYEKLSRFCFVCRLIRHTDRYSPMAYEQRTKELVKHFGPELRARGGEFTQLWATSGWCRKGMGLQVRTGQTWEMRGQRDSKAREKGLMLLGMGVEGIQRLSCY</sequence>
<gene>
    <name evidence="2" type="ORF">CEURO_LOCUS4018</name>
</gene>
<keyword evidence="3" id="KW-1185">Reference proteome</keyword>
<comment type="caution">
    <text evidence="2">The sequence shown here is derived from an EMBL/GenBank/DDBJ whole genome shotgun (WGS) entry which is preliminary data.</text>
</comment>
<evidence type="ECO:0000313" key="2">
    <source>
        <dbReference type="EMBL" id="CAH9071667.1"/>
    </source>
</evidence>
<feature type="domain" description="Zinc knuckle CX2CX4HX4C" evidence="1">
    <location>
        <begin position="87"/>
        <end position="131"/>
    </location>
</feature>
<dbReference type="InterPro" id="IPR040256">
    <property type="entry name" value="At4g02000-like"/>
</dbReference>
<evidence type="ECO:0000259" key="1">
    <source>
        <dbReference type="Pfam" id="PF14392"/>
    </source>
</evidence>
<protein>
    <recommendedName>
        <fullName evidence="1">Zinc knuckle CX2CX4HX4C domain-containing protein</fullName>
    </recommendedName>
</protein>
<evidence type="ECO:0000313" key="3">
    <source>
        <dbReference type="Proteomes" id="UP001152484"/>
    </source>
</evidence>
<name>A0A9P0YQ75_CUSEU</name>
<accession>A0A9P0YQ75</accession>
<dbReference type="Proteomes" id="UP001152484">
    <property type="component" value="Unassembled WGS sequence"/>
</dbReference>
<proteinExistence type="predicted"/>
<dbReference type="AlphaFoldDB" id="A0A9P0YQ75"/>
<dbReference type="InterPro" id="IPR025836">
    <property type="entry name" value="Zn_knuckle_CX2CX4HX4C"/>
</dbReference>
<dbReference type="OrthoDB" id="1297835at2759"/>
<dbReference type="PANTHER" id="PTHR31286">
    <property type="entry name" value="GLYCINE-RICH CELL WALL STRUCTURAL PROTEIN 1.8-LIKE"/>
    <property type="match status" value="1"/>
</dbReference>
<reference evidence="2" key="1">
    <citation type="submission" date="2022-07" db="EMBL/GenBank/DDBJ databases">
        <authorList>
            <person name="Macas J."/>
            <person name="Novak P."/>
            <person name="Neumann P."/>
        </authorList>
    </citation>
    <scope>NUCLEOTIDE SEQUENCE</scope>
</reference>
<organism evidence="2 3">
    <name type="scientific">Cuscuta europaea</name>
    <name type="common">European dodder</name>
    <dbReference type="NCBI Taxonomy" id="41803"/>
    <lineage>
        <taxon>Eukaryota</taxon>
        <taxon>Viridiplantae</taxon>
        <taxon>Streptophyta</taxon>
        <taxon>Embryophyta</taxon>
        <taxon>Tracheophyta</taxon>
        <taxon>Spermatophyta</taxon>
        <taxon>Magnoliopsida</taxon>
        <taxon>eudicotyledons</taxon>
        <taxon>Gunneridae</taxon>
        <taxon>Pentapetalae</taxon>
        <taxon>asterids</taxon>
        <taxon>lamiids</taxon>
        <taxon>Solanales</taxon>
        <taxon>Convolvulaceae</taxon>
        <taxon>Cuscuteae</taxon>
        <taxon>Cuscuta</taxon>
        <taxon>Cuscuta subgen. Cuscuta</taxon>
    </lineage>
</organism>
<dbReference type="EMBL" id="CAMAPE010000008">
    <property type="protein sequence ID" value="CAH9071667.1"/>
    <property type="molecule type" value="Genomic_DNA"/>
</dbReference>
<dbReference type="PANTHER" id="PTHR31286:SF153">
    <property type="entry name" value="DUF4283 DOMAIN PROTEIN"/>
    <property type="match status" value="1"/>
</dbReference>
<dbReference type="Pfam" id="PF14392">
    <property type="entry name" value="zf-CCHC_4"/>
    <property type="match status" value="1"/>
</dbReference>